<evidence type="ECO:0000259" key="2">
    <source>
        <dbReference type="SMART" id="SM00822"/>
    </source>
</evidence>
<dbReference type="RefSeq" id="XP_007927145.1">
    <property type="nucleotide sequence ID" value="XM_007928954.1"/>
</dbReference>
<dbReference type="SUPFAM" id="SSF51735">
    <property type="entry name" value="NAD(P)-binding Rossmann-fold domains"/>
    <property type="match status" value="1"/>
</dbReference>
<dbReference type="InterPro" id="IPR051911">
    <property type="entry name" value="SDR_oxidoreductase"/>
</dbReference>
<dbReference type="InterPro" id="IPR036291">
    <property type="entry name" value="NAD(P)-bd_dom_sf"/>
</dbReference>
<dbReference type="InterPro" id="IPR002347">
    <property type="entry name" value="SDR_fam"/>
</dbReference>
<dbReference type="EMBL" id="KB446559">
    <property type="protein sequence ID" value="EME82001.1"/>
    <property type="molecule type" value="Genomic_DNA"/>
</dbReference>
<dbReference type="AlphaFoldDB" id="M3ABP6"/>
<protein>
    <recommendedName>
        <fullName evidence="2">Ketoreductase domain-containing protein</fullName>
    </recommendedName>
</protein>
<feature type="non-terminal residue" evidence="3">
    <location>
        <position position="264"/>
    </location>
</feature>
<dbReference type="GeneID" id="19341349"/>
<dbReference type="VEuPathDB" id="FungiDB:MYCFIDRAFT_77685"/>
<accession>M3ABP6</accession>
<dbReference type="InterPro" id="IPR057326">
    <property type="entry name" value="KR_dom"/>
</dbReference>
<name>M3ABP6_PSEFD</name>
<feature type="domain" description="Ketoreductase" evidence="2">
    <location>
        <begin position="6"/>
        <end position="185"/>
    </location>
</feature>
<gene>
    <name evidence="3" type="ORF">MYCFIDRAFT_77685</name>
</gene>
<dbReference type="SMART" id="SM00822">
    <property type="entry name" value="PKS_KR"/>
    <property type="match status" value="1"/>
</dbReference>
<dbReference type="Pfam" id="PF00106">
    <property type="entry name" value="adh_short"/>
    <property type="match status" value="1"/>
</dbReference>
<evidence type="ECO:0000256" key="1">
    <source>
        <dbReference type="RuleBase" id="RU000363"/>
    </source>
</evidence>
<dbReference type="OrthoDB" id="1274115at2759"/>
<dbReference type="PRINTS" id="PR00081">
    <property type="entry name" value="GDHRDH"/>
</dbReference>
<dbReference type="PRINTS" id="PR00080">
    <property type="entry name" value="SDRFAMILY"/>
</dbReference>
<comment type="similarity">
    <text evidence="1">Belongs to the short-chain dehydrogenases/reductases (SDR) family.</text>
</comment>
<proteinExistence type="inferred from homology"/>
<reference evidence="3 4" key="1">
    <citation type="journal article" date="2012" name="PLoS Pathog.">
        <title>Diverse lifestyles and strategies of plant pathogenesis encoded in the genomes of eighteen Dothideomycetes fungi.</title>
        <authorList>
            <person name="Ohm R.A."/>
            <person name="Feau N."/>
            <person name="Henrissat B."/>
            <person name="Schoch C.L."/>
            <person name="Horwitz B.A."/>
            <person name="Barry K.W."/>
            <person name="Condon B.J."/>
            <person name="Copeland A.C."/>
            <person name="Dhillon B."/>
            <person name="Glaser F."/>
            <person name="Hesse C.N."/>
            <person name="Kosti I."/>
            <person name="LaButti K."/>
            <person name="Lindquist E.A."/>
            <person name="Lucas S."/>
            <person name="Salamov A.A."/>
            <person name="Bradshaw R.E."/>
            <person name="Ciuffetti L."/>
            <person name="Hamelin R.C."/>
            <person name="Kema G.H.J."/>
            <person name="Lawrence C."/>
            <person name="Scott J.A."/>
            <person name="Spatafora J.W."/>
            <person name="Turgeon B.G."/>
            <person name="de Wit P.J.G.M."/>
            <person name="Zhong S."/>
            <person name="Goodwin S.B."/>
            <person name="Grigoriev I.V."/>
        </authorList>
    </citation>
    <scope>NUCLEOTIDE SEQUENCE [LARGE SCALE GENOMIC DNA]</scope>
    <source>
        <strain evidence="3 4">CIRAD86</strain>
    </source>
</reference>
<keyword evidence="4" id="KW-1185">Reference proteome</keyword>
<evidence type="ECO:0000313" key="4">
    <source>
        <dbReference type="Proteomes" id="UP000016932"/>
    </source>
</evidence>
<dbReference type="HOGENOM" id="CLU_010194_2_9_1"/>
<evidence type="ECO:0000313" key="3">
    <source>
        <dbReference type="EMBL" id="EME82001.1"/>
    </source>
</evidence>
<dbReference type="KEGG" id="pfj:MYCFIDRAFT_77685"/>
<dbReference type="PANTHER" id="PTHR43976">
    <property type="entry name" value="SHORT CHAIN DEHYDROGENASE"/>
    <property type="match status" value="1"/>
</dbReference>
<dbReference type="eggNOG" id="KOG1610">
    <property type="taxonomic scope" value="Eukaryota"/>
</dbReference>
<dbReference type="Proteomes" id="UP000016932">
    <property type="component" value="Unassembled WGS sequence"/>
</dbReference>
<dbReference type="PANTHER" id="PTHR43976:SF9">
    <property type="entry name" value="OXIDOREDUCTASE"/>
    <property type="match status" value="1"/>
</dbReference>
<organism evidence="3 4">
    <name type="scientific">Pseudocercospora fijiensis (strain CIRAD86)</name>
    <name type="common">Black leaf streak disease fungus</name>
    <name type="synonym">Mycosphaerella fijiensis</name>
    <dbReference type="NCBI Taxonomy" id="383855"/>
    <lineage>
        <taxon>Eukaryota</taxon>
        <taxon>Fungi</taxon>
        <taxon>Dikarya</taxon>
        <taxon>Ascomycota</taxon>
        <taxon>Pezizomycotina</taxon>
        <taxon>Dothideomycetes</taxon>
        <taxon>Dothideomycetidae</taxon>
        <taxon>Mycosphaerellales</taxon>
        <taxon>Mycosphaerellaceae</taxon>
        <taxon>Pseudocercospora</taxon>
    </lineage>
</organism>
<dbReference type="Gene3D" id="3.40.50.720">
    <property type="entry name" value="NAD(P)-binding Rossmann-like Domain"/>
    <property type="match status" value="1"/>
</dbReference>
<sequence length="264" mass="28275">MSSNKQVILITGASTGFGRLAAQELSKAGHTVFAGQYSHDGNTAPYEEEIAQFSHLHSADLQPIPLNLLSSESLTSALSSILSQTSGRLDTIIHNAGHMGFGPAEAFTCEQYTRMYEINVVGAQRLNQLVLPHMRGKRSGHIIWISSSSVYGAKSPMLAPYFAAKAAMDSLAQSYAKELNAWGIESTIVSPGVFTKGTSHFSDAARPEIQSVVREYEEGPTKGLAEQTMTGTASCVPEHADPIVVAEELVKLAAVPRGGRSRLE</sequence>